<name>A0AAV5DCJ8_ELECO</name>
<reference evidence="1" key="2">
    <citation type="submission" date="2021-12" db="EMBL/GenBank/DDBJ databases">
        <title>Resequencing data analysis of finger millet.</title>
        <authorList>
            <person name="Hatakeyama M."/>
            <person name="Aluri S."/>
            <person name="Balachadran M.T."/>
            <person name="Sivarajan S.R."/>
            <person name="Poveda L."/>
            <person name="Shimizu-Inatsugi R."/>
            <person name="Schlapbach R."/>
            <person name="Sreeman S.M."/>
            <person name="Shimizu K.K."/>
        </authorList>
    </citation>
    <scope>NUCLEOTIDE SEQUENCE</scope>
</reference>
<keyword evidence="2" id="KW-1185">Reference proteome</keyword>
<dbReference type="Proteomes" id="UP001054889">
    <property type="component" value="Unassembled WGS sequence"/>
</dbReference>
<accession>A0AAV5DCJ8</accession>
<evidence type="ECO:0000313" key="2">
    <source>
        <dbReference type="Proteomes" id="UP001054889"/>
    </source>
</evidence>
<comment type="caution">
    <text evidence="1">The sequence shown here is derived from an EMBL/GenBank/DDBJ whole genome shotgun (WGS) entry which is preliminary data.</text>
</comment>
<organism evidence="1 2">
    <name type="scientific">Eleusine coracana subsp. coracana</name>
    <dbReference type="NCBI Taxonomy" id="191504"/>
    <lineage>
        <taxon>Eukaryota</taxon>
        <taxon>Viridiplantae</taxon>
        <taxon>Streptophyta</taxon>
        <taxon>Embryophyta</taxon>
        <taxon>Tracheophyta</taxon>
        <taxon>Spermatophyta</taxon>
        <taxon>Magnoliopsida</taxon>
        <taxon>Liliopsida</taxon>
        <taxon>Poales</taxon>
        <taxon>Poaceae</taxon>
        <taxon>PACMAD clade</taxon>
        <taxon>Chloridoideae</taxon>
        <taxon>Cynodonteae</taxon>
        <taxon>Eleusininae</taxon>
        <taxon>Eleusine</taxon>
    </lineage>
</organism>
<proteinExistence type="predicted"/>
<sequence length="71" mass="7660">MTTGNTQRWLNSYIILGAWTLWTHRNECVFNGVHPSIAAAAIMAGNEARLWSIAGAKDLSLVAGLDSEDAT</sequence>
<gene>
    <name evidence="1" type="primary">ga25539</name>
    <name evidence="1" type="ORF">PR202_ga25539</name>
</gene>
<evidence type="ECO:0000313" key="1">
    <source>
        <dbReference type="EMBL" id="GJN07690.1"/>
    </source>
</evidence>
<dbReference type="AlphaFoldDB" id="A0AAV5DCJ8"/>
<reference evidence="1" key="1">
    <citation type="journal article" date="2018" name="DNA Res.">
        <title>Multiple hybrid de novo genome assembly of finger millet, an orphan allotetraploid crop.</title>
        <authorList>
            <person name="Hatakeyama M."/>
            <person name="Aluri S."/>
            <person name="Balachadran M.T."/>
            <person name="Sivarajan S.R."/>
            <person name="Patrignani A."/>
            <person name="Gruter S."/>
            <person name="Poveda L."/>
            <person name="Shimizu-Inatsugi R."/>
            <person name="Baeten J."/>
            <person name="Francoijs K.J."/>
            <person name="Nataraja K.N."/>
            <person name="Reddy Y.A.N."/>
            <person name="Phadnis S."/>
            <person name="Ravikumar R.L."/>
            <person name="Schlapbach R."/>
            <person name="Sreeman S.M."/>
            <person name="Shimizu K.K."/>
        </authorList>
    </citation>
    <scope>NUCLEOTIDE SEQUENCE</scope>
</reference>
<dbReference type="EMBL" id="BQKI01000014">
    <property type="protein sequence ID" value="GJN07690.1"/>
    <property type="molecule type" value="Genomic_DNA"/>
</dbReference>
<protein>
    <submittedName>
        <fullName evidence="1">Uncharacterized protein</fullName>
    </submittedName>
</protein>